<proteinExistence type="predicted"/>
<accession>A0A1I3S368</accession>
<dbReference type="AlphaFoldDB" id="A0A1I3S368"/>
<reference evidence="1 2" key="1">
    <citation type="submission" date="2016-10" db="EMBL/GenBank/DDBJ databases">
        <authorList>
            <person name="de Groot N.N."/>
        </authorList>
    </citation>
    <scope>NUCLEOTIDE SEQUENCE [LARGE SCALE GENOMIC DNA]</scope>
    <source>
        <strain evidence="1 2">DSM 44778</strain>
    </source>
</reference>
<dbReference type="RefSeq" id="WP_093230581.1">
    <property type="nucleotide sequence ID" value="NZ_FORR01000011.1"/>
</dbReference>
<keyword evidence="2" id="KW-1185">Reference proteome</keyword>
<dbReference type="Proteomes" id="UP000199545">
    <property type="component" value="Unassembled WGS sequence"/>
</dbReference>
<evidence type="ECO:0000313" key="1">
    <source>
        <dbReference type="EMBL" id="SFJ52027.1"/>
    </source>
</evidence>
<name>A0A1I3S368_9BACL</name>
<organism evidence="1 2">
    <name type="scientific">Thermoflavimicrobium dichotomicum</name>
    <dbReference type="NCBI Taxonomy" id="46223"/>
    <lineage>
        <taxon>Bacteria</taxon>
        <taxon>Bacillati</taxon>
        <taxon>Bacillota</taxon>
        <taxon>Bacilli</taxon>
        <taxon>Bacillales</taxon>
        <taxon>Thermoactinomycetaceae</taxon>
        <taxon>Thermoflavimicrobium</taxon>
    </lineage>
</organism>
<gene>
    <name evidence="1" type="ORF">SAMN05421852_111108</name>
</gene>
<sequence length="77" mass="9062">MESIRLELTIEELAKIKIALIERISRTGNEIETYEKFYRKHSEDKKTLGRILNMLKTQKTEDEAVIKKLDEAILNVK</sequence>
<dbReference type="EMBL" id="FORR01000011">
    <property type="protein sequence ID" value="SFJ52027.1"/>
    <property type="molecule type" value="Genomic_DNA"/>
</dbReference>
<evidence type="ECO:0000313" key="2">
    <source>
        <dbReference type="Proteomes" id="UP000199545"/>
    </source>
</evidence>
<protein>
    <submittedName>
        <fullName evidence="1">Uncharacterized protein</fullName>
    </submittedName>
</protein>